<evidence type="ECO:0000256" key="8">
    <source>
        <dbReference type="SAM" id="MobiDB-lite"/>
    </source>
</evidence>
<feature type="transmembrane region" description="Helical" evidence="9">
    <location>
        <begin position="651"/>
        <end position="672"/>
    </location>
</feature>
<dbReference type="GO" id="GO:0000329">
    <property type="term" value="C:fungal-type vacuole membrane"/>
    <property type="evidence" value="ECO:0007669"/>
    <property type="project" value="TreeGrafter"/>
</dbReference>
<keyword evidence="7 9" id="KW-0472">Membrane</keyword>
<dbReference type="Proteomes" id="UP000799640">
    <property type="component" value="Unassembled WGS sequence"/>
</dbReference>
<evidence type="ECO:0000256" key="7">
    <source>
        <dbReference type="ARBA" id="ARBA00023136"/>
    </source>
</evidence>
<evidence type="ECO:0000256" key="2">
    <source>
        <dbReference type="ARBA" id="ARBA00008170"/>
    </source>
</evidence>
<feature type="transmembrane region" description="Helical" evidence="9">
    <location>
        <begin position="684"/>
        <end position="709"/>
    </location>
</feature>
<feature type="transmembrane region" description="Helical" evidence="9">
    <location>
        <begin position="745"/>
        <end position="765"/>
    </location>
</feature>
<organism evidence="11 12">
    <name type="scientific">Trichodelitschia bisporula</name>
    <dbReference type="NCBI Taxonomy" id="703511"/>
    <lineage>
        <taxon>Eukaryota</taxon>
        <taxon>Fungi</taxon>
        <taxon>Dikarya</taxon>
        <taxon>Ascomycota</taxon>
        <taxon>Pezizomycotina</taxon>
        <taxon>Dothideomycetes</taxon>
        <taxon>Dothideomycetes incertae sedis</taxon>
        <taxon>Phaeotrichales</taxon>
        <taxon>Phaeotrichaceae</taxon>
        <taxon>Trichodelitschia</taxon>
    </lineage>
</organism>
<dbReference type="PANTHER" id="PTHR31503">
    <property type="entry name" value="VACUOLAR CALCIUM ION TRANSPORTER"/>
    <property type="match status" value="1"/>
</dbReference>
<keyword evidence="5 9" id="KW-1133">Transmembrane helix</keyword>
<dbReference type="Pfam" id="PF01699">
    <property type="entry name" value="Na_Ca_ex"/>
    <property type="match status" value="2"/>
</dbReference>
<feature type="region of interest" description="Disordered" evidence="8">
    <location>
        <begin position="323"/>
        <end position="481"/>
    </location>
</feature>
<evidence type="ECO:0000256" key="9">
    <source>
        <dbReference type="SAM" id="Phobius"/>
    </source>
</evidence>
<sequence>MHRLRSWATSTHASRSKPAQPILPTSASPLSQDSQDDHHSSPRPTASQHRRNVPVKSGALNEKASIHSGGDPAIQVTQDAGEKSASVDQQAEAQKPPLSIRFKTGAKRFVSHTKAALLHSYVNLLLIFVPIGIAVNAIHLSPAIIFSMNAVAIVPLAGLLSFATESVAMRSGDAIGALLNVSFGNAVELIIFIALVKNEIRIVQASLLGSILANLLLILGMAFLFGGLRFQEQLYNNTVTQMSACLLSLSVMSLLLPTAFHASFSANDVADRATLKISRGTSVVLLLVYGLFLLFQLKSHAYLYSSVPRERIDEESQPGFLADMLDSSSSSSSSDSSSDDSGTSSDSHTTAKRIKRAFRNRKRRKSSASSKDGQSVLSHVSSPSVEAHPVFQPSPPMSNMSRQGSVLGAIRSDEEHGNGRGSRGVNVRDFENATVGESSRSPERALSPELKQKKTTKKSRKHHHRHHHHRHNHGKNKKEAVVEEPSEEVQVIGASGKLPERAGSQPRVGFVDDVDLAQEIPNSRRPIFRPALPKLLSQNVFISPPPLTAGSLSRQSTASRATDPQLRRTSSMPERLNGVYSTLGARPFPPFVAGARVKTPERGGETDEQEESLEMSRTAAITMLLVTTALVAVCAEFLVDAIPEMIEESSVSQAFIGLIILPIVGNAAEHITAVSMATKNKMDLAIGIAVGSSIQIALFMTPLVVILGWCMNRAMTLYFNLFETVSLFVTAFVVNFLVLDGKSNYLEGTLLISAYVIIALAAFFYPDSTQQSLLGGSSEAHNATVVARALKFLA</sequence>
<feature type="region of interest" description="Disordered" evidence="8">
    <location>
        <begin position="1"/>
        <end position="96"/>
    </location>
</feature>
<feature type="compositionally biased region" description="Polar residues" evidence="8">
    <location>
        <begin position="372"/>
        <end position="384"/>
    </location>
</feature>
<name>A0A6G1HJK2_9PEZI</name>
<feature type="transmembrane region" description="Helical" evidence="9">
    <location>
        <begin position="715"/>
        <end position="738"/>
    </location>
</feature>
<feature type="transmembrane region" description="Helical" evidence="9">
    <location>
        <begin position="238"/>
        <end position="257"/>
    </location>
</feature>
<dbReference type="FunFam" id="1.20.1420.30:FF:000016">
    <property type="entry name" value="Membrane bound cation transporter"/>
    <property type="match status" value="1"/>
</dbReference>
<evidence type="ECO:0000313" key="12">
    <source>
        <dbReference type="Proteomes" id="UP000799640"/>
    </source>
</evidence>
<dbReference type="EMBL" id="ML996708">
    <property type="protein sequence ID" value="KAF2396190.1"/>
    <property type="molecule type" value="Genomic_DNA"/>
</dbReference>
<dbReference type="InterPro" id="IPR004837">
    <property type="entry name" value="NaCa_Exmemb"/>
</dbReference>
<keyword evidence="4 9" id="KW-0812">Transmembrane</keyword>
<feature type="transmembrane region" description="Helical" evidence="9">
    <location>
        <begin position="202"/>
        <end position="226"/>
    </location>
</feature>
<keyword evidence="12" id="KW-1185">Reference proteome</keyword>
<keyword evidence="6" id="KW-0406">Ion transport</keyword>
<feature type="compositionally biased region" description="Low complexity" evidence="8">
    <location>
        <begin position="326"/>
        <end position="347"/>
    </location>
</feature>
<evidence type="ECO:0000256" key="1">
    <source>
        <dbReference type="ARBA" id="ARBA00004127"/>
    </source>
</evidence>
<dbReference type="InterPro" id="IPR044880">
    <property type="entry name" value="NCX_ion-bd_dom_sf"/>
</dbReference>
<gene>
    <name evidence="11" type="ORF">EJ06DRAFT_534322</name>
</gene>
<feature type="compositionally biased region" description="Polar residues" evidence="8">
    <location>
        <begin position="550"/>
        <end position="570"/>
    </location>
</feature>
<dbReference type="PANTHER" id="PTHR31503:SF18">
    <property type="entry name" value="CA(2+)_H(+) EXCHANGER, PUTATIVE (EUROFUNG)-RELATED"/>
    <property type="match status" value="1"/>
</dbReference>
<dbReference type="InterPro" id="IPR004713">
    <property type="entry name" value="CaH_exchang"/>
</dbReference>
<reference evidence="11" key="1">
    <citation type="journal article" date="2020" name="Stud. Mycol.">
        <title>101 Dothideomycetes genomes: a test case for predicting lifestyles and emergence of pathogens.</title>
        <authorList>
            <person name="Haridas S."/>
            <person name="Albert R."/>
            <person name="Binder M."/>
            <person name="Bloem J."/>
            <person name="Labutti K."/>
            <person name="Salamov A."/>
            <person name="Andreopoulos B."/>
            <person name="Baker S."/>
            <person name="Barry K."/>
            <person name="Bills G."/>
            <person name="Bluhm B."/>
            <person name="Cannon C."/>
            <person name="Castanera R."/>
            <person name="Culley D."/>
            <person name="Daum C."/>
            <person name="Ezra D."/>
            <person name="Gonzalez J."/>
            <person name="Henrissat B."/>
            <person name="Kuo A."/>
            <person name="Liang C."/>
            <person name="Lipzen A."/>
            <person name="Lutzoni F."/>
            <person name="Magnuson J."/>
            <person name="Mondo S."/>
            <person name="Nolan M."/>
            <person name="Ohm R."/>
            <person name="Pangilinan J."/>
            <person name="Park H.-J."/>
            <person name="Ramirez L."/>
            <person name="Alfaro M."/>
            <person name="Sun H."/>
            <person name="Tritt A."/>
            <person name="Yoshinaga Y."/>
            <person name="Zwiers L.-H."/>
            <person name="Turgeon B."/>
            <person name="Goodwin S."/>
            <person name="Spatafora J."/>
            <person name="Crous P."/>
            <person name="Grigoriev I."/>
        </authorList>
    </citation>
    <scope>NUCLEOTIDE SEQUENCE</scope>
    <source>
        <strain evidence="11">CBS 262.69</strain>
    </source>
</reference>
<feature type="transmembrane region" description="Helical" evidence="9">
    <location>
        <begin position="619"/>
        <end position="639"/>
    </location>
</feature>
<protein>
    <recommendedName>
        <fullName evidence="10">Sodium/calcium exchanger membrane region domain-containing protein</fullName>
    </recommendedName>
</protein>
<feature type="compositionally biased region" description="Basic residues" evidence="8">
    <location>
        <begin position="453"/>
        <end position="476"/>
    </location>
</feature>
<dbReference type="AlphaFoldDB" id="A0A6G1HJK2"/>
<dbReference type="GO" id="GO:0006874">
    <property type="term" value="P:intracellular calcium ion homeostasis"/>
    <property type="evidence" value="ECO:0007669"/>
    <property type="project" value="TreeGrafter"/>
</dbReference>
<proteinExistence type="inferred from homology"/>
<comment type="similarity">
    <text evidence="2">Belongs to the Ca(2+):cation antiporter (CaCA) (TC 2.A.19) family.</text>
</comment>
<evidence type="ECO:0000256" key="6">
    <source>
        <dbReference type="ARBA" id="ARBA00023065"/>
    </source>
</evidence>
<dbReference type="GO" id="GO:0015369">
    <property type="term" value="F:calcium:proton antiporter activity"/>
    <property type="evidence" value="ECO:0007669"/>
    <property type="project" value="TreeGrafter"/>
</dbReference>
<dbReference type="OrthoDB" id="1699231at2759"/>
<feature type="compositionally biased region" description="Basic residues" evidence="8">
    <location>
        <begin position="350"/>
        <end position="366"/>
    </location>
</feature>
<keyword evidence="3" id="KW-0813">Transport</keyword>
<feature type="domain" description="Sodium/calcium exchanger membrane region" evidence="10">
    <location>
        <begin position="143"/>
        <end position="297"/>
    </location>
</feature>
<feature type="transmembrane region" description="Helical" evidence="9">
    <location>
        <begin position="175"/>
        <end position="196"/>
    </location>
</feature>
<dbReference type="FunFam" id="1.20.1420.30:FF:000011">
    <property type="entry name" value="Vacuolar calcium ion transporter"/>
    <property type="match status" value="1"/>
</dbReference>
<dbReference type="GO" id="GO:0012505">
    <property type="term" value="C:endomembrane system"/>
    <property type="evidence" value="ECO:0007669"/>
    <property type="project" value="UniProtKB-SubCell"/>
</dbReference>
<feature type="transmembrane region" description="Helical" evidence="9">
    <location>
        <begin position="277"/>
        <end position="295"/>
    </location>
</feature>
<feature type="domain" description="Sodium/calcium exchanger membrane region" evidence="10">
    <location>
        <begin position="621"/>
        <end position="763"/>
    </location>
</feature>
<evidence type="ECO:0000256" key="3">
    <source>
        <dbReference type="ARBA" id="ARBA00022448"/>
    </source>
</evidence>
<comment type="subcellular location">
    <subcellularLocation>
        <location evidence="1">Endomembrane system</location>
        <topology evidence="1">Multi-pass membrane protein</topology>
    </subcellularLocation>
</comment>
<feature type="transmembrane region" description="Helical" evidence="9">
    <location>
        <begin position="144"/>
        <end position="163"/>
    </location>
</feature>
<evidence type="ECO:0000313" key="11">
    <source>
        <dbReference type="EMBL" id="KAF2396190.1"/>
    </source>
</evidence>
<accession>A0A6G1HJK2</accession>
<dbReference type="Gene3D" id="1.20.1420.30">
    <property type="entry name" value="NCX, central ion-binding region"/>
    <property type="match status" value="2"/>
</dbReference>
<evidence type="ECO:0000259" key="10">
    <source>
        <dbReference type="Pfam" id="PF01699"/>
    </source>
</evidence>
<feature type="region of interest" description="Disordered" evidence="8">
    <location>
        <begin position="547"/>
        <end position="570"/>
    </location>
</feature>
<evidence type="ECO:0000256" key="5">
    <source>
        <dbReference type="ARBA" id="ARBA00022989"/>
    </source>
</evidence>
<evidence type="ECO:0000256" key="4">
    <source>
        <dbReference type="ARBA" id="ARBA00022692"/>
    </source>
</evidence>
<feature type="transmembrane region" description="Helical" evidence="9">
    <location>
        <begin position="116"/>
        <end position="138"/>
    </location>
</feature>